<dbReference type="SUPFAM" id="SSF55008">
    <property type="entry name" value="HMA, heavy metal-associated domain"/>
    <property type="match status" value="1"/>
</dbReference>
<dbReference type="InterPro" id="IPR036163">
    <property type="entry name" value="HMA_dom_sf"/>
</dbReference>
<accession>A0ABW7ZLF8</accession>
<comment type="caution">
    <text evidence="2">The sequence shown here is derived from an EMBL/GenBank/DDBJ whole genome shotgun (WGS) entry which is preliminary data.</text>
</comment>
<dbReference type="Proteomes" id="UP001612812">
    <property type="component" value="Unassembled WGS sequence"/>
</dbReference>
<dbReference type="CDD" id="cd00371">
    <property type="entry name" value="HMA"/>
    <property type="match status" value="1"/>
</dbReference>
<organism evidence="2 3">
    <name type="scientific">Micromonospora maritima</name>
    <dbReference type="NCBI Taxonomy" id="986711"/>
    <lineage>
        <taxon>Bacteria</taxon>
        <taxon>Bacillati</taxon>
        <taxon>Actinomycetota</taxon>
        <taxon>Actinomycetes</taxon>
        <taxon>Micromonosporales</taxon>
        <taxon>Micromonosporaceae</taxon>
        <taxon>Micromonospora</taxon>
    </lineage>
</organism>
<proteinExistence type="predicted"/>
<dbReference type="EMBL" id="JBITLE010000003">
    <property type="protein sequence ID" value="MFI7263067.1"/>
    <property type="molecule type" value="Genomic_DNA"/>
</dbReference>
<dbReference type="InterPro" id="IPR017969">
    <property type="entry name" value="Heavy-metal-associated_CS"/>
</dbReference>
<dbReference type="InterPro" id="IPR006121">
    <property type="entry name" value="HMA_dom"/>
</dbReference>
<protein>
    <submittedName>
        <fullName evidence="2">Heavy-metal-associated domain-containing protein</fullName>
    </submittedName>
</protein>
<name>A0ABW7ZLF8_9ACTN</name>
<reference evidence="2 3" key="1">
    <citation type="submission" date="2024-10" db="EMBL/GenBank/DDBJ databases">
        <title>The Natural Products Discovery Center: Release of the First 8490 Sequenced Strains for Exploring Actinobacteria Biosynthetic Diversity.</title>
        <authorList>
            <person name="Kalkreuter E."/>
            <person name="Kautsar S.A."/>
            <person name="Yang D."/>
            <person name="Bader C.D."/>
            <person name="Teijaro C.N."/>
            <person name="Fluegel L."/>
            <person name="Davis C.M."/>
            <person name="Simpson J.R."/>
            <person name="Lauterbach L."/>
            <person name="Steele A.D."/>
            <person name="Gui C."/>
            <person name="Meng S."/>
            <person name="Li G."/>
            <person name="Viehrig K."/>
            <person name="Ye F."/>
            <person name="Su P."/>
            <person name="Kiefer A.F."/>
            <person name="Nichols A."/>
            <person name="Cepeda A.J."/>
            <person name="Yan W."/>
            <person name="Fan B."/>
            <person name="Jiang Y."/>
            <person name="Adhikari A."/>
            <person name="Zheng C.-J."/>
            <person name="Schuster L."/>
            <person name="Cowan T.M."/>
            <person name="Smanski M.J."/>
            <person name="Chevrette M.G."/>
            <person name="De Carvalho L.P.S."/>
            <person name="Shen B."/>
        </authorList>
    </citation>
    <scope>NUCLEOTIDE SEQUENCE [LARGE SCALE GENOMIC DNA]</scope>
    <source>
        <strain evidence="2 3">NPDC049845</strain>
    </source>
</reference>
<gene>
    <name evidence="2" type="ORF">ACIBP4_12300</name>
</gene>
<sequence>MTTPRYDRADASRILADLAGSDLFPTVPWAAPPPVPFRSHRLAAEAGGHLTLSQRLYLERFMRPCTPTEVTSATHRITWTDSAGVPNTGHFVDGELGPVVPIAVRETTLALWRRLDANPGFAARVAALGEGDRAVLDGTTTDRDPRDIVRIGVEAAGRALAQHALLAGQTPHDDAGTFARAMARGGLFTAVASQWYWELQASTYRRGMIPVRLEATPDGTLRYTAGSVETLRRMKEATIAQAHAVMARATGEEGLSVEAAVHRYHDQLDLISRQYALLDPRTRPRCLALPTVLPSVVDAYVETFVAVVARLDIVEEPHDTVVEEPHDTSNVDGDTGGVFHVPDMNCKHCQMTIRSVLEGMDVTVHEVDLESKRVVADFRSPRNRRRALAAVRDSGYTVLAD</sequence>
<dbReference type="PROSITE" id="PS01047">
    <property type="entry name" value="HMA_1"/>
    <property type="match status" value="1"/>
</dbReference>
<dbReference type="RefSeq" id="WP_396768979.1">
    <property type="nucleotide sequence ID" value="NZ_JBITLA010000003.1"/>
</dbReference>
<evidence type="ECO:0000256" key="1">
    <source>
        <dbReference type="ARBA" id="ARBA00022723"/>
    </source>
</evidence>
<evidence type="ECO:0000313" key="2">
    <source>
        <dbReference type="EMBL" id="MFI7263067.1"/>
    </source>
</evidence>
<evidence type="ECO:0000313" key="3">
    <source>
        <dbReference type="Proteomes" id="UP001612812"/>
    </source>
</evidence>
<keyword evidence="1" id="KW-0479">Metal-binding</keyword>
<keyword evidence="3" id="KW-1185">Reference proteome</keyword>
<dbReference type="Gene3D" id="3.30.70.100">
    <property type="match status" value="1"/>
</dbReference>